<dbReference type="Pfam" id="PF02371">
    <property type="entry name" value="Transposase_20"/>
    <property type="match status" value="1"/>
</dbReference>
<reference evidence="3 4" key="1">
    <citation type="submission" date="2014-03" db="EMBL/GenBank/DDBJ databases">
        <title>Bradyrhizobium valentinum sp. nov., isolated from effective nodules of Lupinus mariae-josephae, a lupine endemic of basic-lime soils in Eastern Spain.</title>
        <authorList>
            <person name="Duran D."/>
            <person name="Rey L."/>
            <person name="Navarro A."/>
            <person name="Busquets A."/>
            <person name="Imperial J."/>
            <person name="Ruiz-Argueso T."/>
        </authorList>
    </citation>
    <scope>NUCLEOTIDE SEQUENCE [LARGE SCALE GENOMIC DNA]</scope>
    <source>
        <strain evidence="3 4">CCBAU 23086</strain>
    </source>
</reference>
<accession>A0A0R3MH54</accession>
<dbReference type="GO" id="GO:0006313">
    <property type="term" value="P:DNA transposition"/>
    <property type="evidence" value="ECO:0007669"/>
    <property type="project" value="InterPro"/>
</dbReference>
<evidence type="ECO:0000313" key="3">
    <source>
        <dbReference type="EMBL" id="KRR19588.1"/>
    </source>
</evidence>
<feature type="domain" description="Transposase IS110-like N-terminal" evidence="1">
    <location>
        <begin position="9"/>
        <end position="148"/>
    </location>
</feature>
<dbReference type="EMBL" id="LLYB01000094">
    <property type="protein sequence ID" value="KRR19588.1"/>
    <property type="molecule type" value="Genomic_DNA"/>
</dbReference>
<organism evidence="3 4">
    <name type="scientific">Bradyrhizobium lablabi</name>
    <dbReference type="NCBI Taxonomy" id="722472"/>
    <lineage>
        <taxon>Bacteria</taxon>
        <taxon>Pseudomonadati</taxon>
        <taxon>Pseudomonadota</taxon>
        <taxon>Alphaproteobacteria</taxon>
        <taxon>Hyphomicrobiales</taxon>
        <taxon>Nitrobacteraceae</taxon>
        <taxon>Bradyrhizobium</taxon>
    </lineage>
</organism>
<dbReference type="InterPro" id="IPR002525">
    <property type="entry name" value="Transp_IS110-like_N"/>
</dbReference>
<dbReference type="GO" id="GO:0003677">
    <property type="term" value="F:DNA binding"/>
    <property type="evidence" value="ECO:0007669"/>
    <property type="project" value="InterPro"/>
</dbReference>
<sequence>MTQTSMMTAGIDTSKAKLDIALHGRTERWQVANALPGWRALAASLTKAHVNRVGIEATGGYERGVVEYLRAAGLVVLVLQPIQVRAFGRMHLRRAKNDVLDAVLIAACAAALDQVRIQPDQRLAELAEHLTFLEQIEEDIRRCKTRLEHIDEPKLRRLVLGDIARLKARRLAQIRHLAKQLRSHPDLATRLDLVLSIPGIGERTALALLIRMPELGCVSREEAAALAGLAPFDNDSGQKKGQRRIAGGRARLRRSLFAAALPAAFRWNKALVALYARLTAAGKAHNAALVACARKLLIYANIVVQRGTPWTERPLGA</sequence>
<proteinExistence type="predicted"/>
<gene>
    <name evidence="3" type="ORF">CQ14_17400</name>
</gene>
<evidence type="ECO:0000259" key="2">
    <source>
        <dbReference type="Pfam" id="PF02371"/>
    </source>
</evidence>
<feature type="domain" description="Transposase IS116/IS110/IS902 C-terminal" evidence="2">
    <location>
        <begin position="192"/>
        <end position="275"/>
    </location>
</feature>
<dbReference type="NCBIfam" id="NF033542">
    <property type="entry name" value="transpos_IS110"/>
    <property type="match status" value="1"/>
</dbReference>
<dbReference type="PANTHER" id="PTHR33055:SF3">
    <property type="entry name" value="PUTATIVE TRANSPOSASE FOR IS117-RELATED"/>
    <property type="match status" value="1"/>
</dbReference>
<dbReference type="Proteomes" id="UP000051660">
    <property type="component" value="Unassembled WGS sequence"/>
</dbReference>
<dbReference type="GO" id="GO:0004803">
    <property type="term" value="F:transposase activity"/>
    <property type="evidence" value="ECO:0007669"/>
    <property type="project" value="InterPro"/>
</dbReference>
<name>A0A0R3MH54_9BRAD</name>
<dbReference type="InterPro" id="IPR047650">
    <property type="entry name" value="Transpos_IS110"/>
</dbReference>
<dbReference type="AlphaFoldDB" id="A0A0R3MH54"/>
<evidence type="ECO:0000259" key="1">
    <source>
        <dbReference type="Pfam" id="PF01548"/>
    </source>
</evidence>
<protein>
    <submittedName>
        <fullName evidence="3">Transposase</fullName>
    </submittedName>
</protein>
<dbReference type="OrthoDB" id="8261795at2"/>
<comment type="caution">
    <text evidence="3">The sequence shown here is derived from an EMBL/GenBank/DDBJ whole genome shotgun (WGS) entry which is preliminary data.</text>
</comment>
<dbReference type="Pfam" id="PF01548">
    <property type="entry name" value="DEDD_Tnp_IS110"/>
    <property type="match status" value="1"/>
</dbReference>
<evidence type="ECO:0000313" key="4">
    <source>
        <dbReference type="Proteomes" id="UP000051660"/>
    </source>
</evidence>
<dbReference type="PANTHER" id="PTHR33055">
    <property type="entry name" value="TRANSPOSASE FOR INSERTION SEQUENCE ELEMENT IS1111A"/>
    <property type="match status" value="1"/>
</dbReference>
<dbReference type="InterPro" id="IPR003346">
    <property type="entry name" value="Transposase_20"/>
</dbReference>